<dbReference type="Pfam" id="PF07732">
    <property type="entry name" value="Cu-oxidase_3"/>
    <property type="match status" value="2"/>
</dbReference>
<feature type="domain" description="Plastocyanin-like" evidence="4">
    <location>
        <begin position="466"/>
        <end position="580"/>
    </location>
</feature>
<dbReference type="NCBIfam" id="TIGR01409">
    <property type="entry name" value="TAT_signal_seq"/>
    <property type="match status" value="1"/>
</dbReference>
<keyword evidence="2" id="KW-0472">Membrane</keyword>
<dbReference type="PANTHER" id="PTHR48267">
    <property type="entry name" value="CUPREDOXIN SUPERFAMILY PROTEIN"/>
    <property type="match status" value="1"/>
</dbReference>
<evidence type="ECO:0000256" key="1">
    <source>
        <dbReference type="ARBA" id="ARBA00022729"/>
    </source>
</evidence>
<dbReference type="SUPFAM" id="SSF49503">
    <property type="entry name" value="Cupredoxins"/>
    <property type="match status" value="3"/>
</dbReference>
<dbReference type="Pfam" id="PF07731">
    <property type="entry name" value="Cu-oxidase_2"/>
    <property type="match status" value="1"/>
</dbReference>
<keyword evidence="1" id="KW-0732">Signal</keyword>
<name>A0A4P7C073_9GAMM</name>
<dbReference type="InterPro" id="IPR045087">
    <property type="entry name" value="Cu-oxidase_fam"/>
</dbReference>
<keyword evidence="2" id="KW-0812">Transmembrane</keyword>
<feature type="domain" description="Plastocyanin-like" evidence="5">
    <location>
        <begin position="148"/>
        <end position="222"/>
    </location>
</feature>
<accession>A0A4P7C073</accession>
<proteinExistence type="predicted"/>
<dbReference type="CDD" id="cd13891">
    <property type="entry name" value="CuRO_3_CotA_like"/>
    <property type="match status" value="1"/>
</dbReference>
<dbReference type="InterPro" id="IPR019546">
    <property type="entry name" value="TAT_signal_bac_arc"/>
</dbReference>
<organism evidence="6 7">
    <name type="scientific">Nitrosococcus wardiae</name>
    <dbReference type="NCBI Taxonomy" id="1814290"/>
    <lineage>
        <taxon>Bacteria</taxon>
        <taxon>Pseudomonadati</taxon>
        <taxon>Pseudomonadota</taxon>
        <taxon>Gammaproteobacteria</taxon>
        <taxon>Chromatiales</taxon>
        <taxon>Chromatiaceae</taxon>
        <taxon>Nitrosococcus</taxon>
    </lineage>
</organism>
<dbReference type="RefSeq" id="WP_134357152.1">
    <property type="nucleotide sequence ID" value="NZ_CP038033.1"/>
</dbReference>
<evidence type="ECO:0000313" key="6">
    <source>
        <dbReference type="EMBL" id="QBQ54106.1"/>
    </source>
</evidence>
<evidence type="ECO:0000256" key="2">
    <source>
        <dbReference type="SAM" id="Phobius"/>
    </source>
</evidence>
<keyword evidence="2" id="KW-1133">Transmembrane helix</keyword>
<gene>
    <name evidence="6" type="ORF">E3U44_06020</name>
</gene>
<keyword evidence="7" id="KW-1185">Reference proteome</keyword>
<dbReference type="EMBL" id="CP038033">
    <property type="protein sequence ID" value="QBQ54106.1"/>
    <property type="molecule type" value="Genomic_DNA"/>
</dbReference>
<evidence type="ECO:0000259" key="3">
    <source>
        <dbReference type="Pfam" id="PF00394"/>
    </source>
</evidence>
<protein>
    <submittedName>
        <fullName evidence="6">Twin-arginine translocation signal domain-containing protein</fullName>
    </submittedName>
</protein>
<dbReference type="GO" id="GO:0016491">
    <property type="term" value="F:oxidoreductase activity"/>
    <property type="evidence" value="ECO:0007669"/>
    <property type="project" value="InterPro"/>
</dbReference>
<dbReference type="AlphaFoldDB" id="A0A4P7C073"/>
<feature type="transmembrane region" description="Helical" evidence="2">
    <location>
        <begin position="14"/>
        <end position="32"/>
    </location>
</feature>
<evidence type="ECO:0000259" key="4">
    <source>
        <dbReference type="Pfam" id="PF07731"/>
    </source>
</evidence>
<dbReference type="InterPro" id="IPR008972">
    <property type="entry name" value="Cupredoxin"/>
</dbReference>
<dbReference type="CDD" id="cd13868">
    <property type="entry name" value="CuRO_2_CotA_like"/>
    <property type="match status" value="1"/>
</dbReference>
<dbReference type="InterPro" id="IPR011706">
    <property type="entry name" value="Cu-oxidase_C"/>
</dbReference>
<evidence type="ECO:0000313" key="7">
    <source>
        <dbReference type="Proteomes" id="UP000294325"/>
    </source>
</evidence>
<feature type="domain" description="Plastocyanin-like" evidence="5">
    <location>
        <begin position="88"/>
        <end position="122"/>
    </location>
</feature>
<dbReference type="InterPro" id="IPR001117">
    <property type="entry name" value="Cu-oxidase_2nd"/>
</dbReference>
<dbReference type="Gene3D" id="2.60.40.420">
    <property type="entry name" value="Cupredoxins - blue copper proteins"/>
    <property type="match status" value="3"/>
</dbReference>
<dbReference type="Proteomes" id="UP000294325">
    <property type="component" value="Chromosome"/>
</dbReference>
<dbReference type="Pfam" id="PF00394">
    <property type="entry name" value="Cu-oxidase"/>
    <property type="match status" value="1"/>
</dbReference>
<dbReference type="PROSITE" id="PS51318">
    <property type="entry name" value="TAT"/>
    <property type="match status" value="1"/>
</dbReference>
<reference evidence="6 7" key="1">
    <citation type="submission" date="2019-03" db="EMBL/GenBank/DDBJ databases">
        <title>The genome sequence of Nitrosococcus wardiae strain D1FHST reveals the archetypal metabolic capacity of ammonia-oxidizing Gammaproteobacteria.</title>
        <authorList>
            <person name="Wang L."/>
            <person name="Lim C.K."/>
            <person name="Hanson T.E."/>
            <person name="Dang H."/>
            <person name="Klotz M.G."/>
        </authorList>
    </citation>
    <scope>NUCLEOTIDE SEQUENCE [LARGE SCALE GENOMIC DNA]</scope>
    <source>
        <strain evidence="6 7">D1FHS</strain>
    </source>
</reference>
<dbReference type="KEGG" id="nwr:E3U44_06020"/>
<dbReference type="InterPro" id="IPR011707">
    <property type="entry name" value="Cu-oxidase-like_N"/>
</dbReference>
<evidence type="ECO:0000259" key="5">
    <source>
        <dbReference type="Pfam" id="PF07732"/>
    </source>
</evidence>
<feature type="domain" description="Plastocyanin-like" evidence="3">
    <location>
        <begin position="285"/>
        <end position="375"/>
    </location>
</feature>
<dbReference type="CDD" id="cd13844">
    <property type="entry name" value="CuRO_1_BOD_CotA_like"/>
    <property type="match status" value="1"/>
</dbReference>
<dbReference type="GO" id="GO:0005507">
    <property type="term" value="F:copper ion binding"/>
    <property type="evidence" value="ECO:0007669"/>
    <property type="project" value="InterPro"/>
</dbReference>
<dbReference type="PANTHER" id="PTHR48267:SF1">
    <property type="entry name" value="BILIRUBIN OXIDASE"/>
    <property type="match status" value="1"/>
</dbReference>
<dbReference type="InterPro" id="IPR006311">
    <property type="entry name" value="TAT_signal"/>
</dbReference>
<sequence>MSYKKDFSVSRRRFLKTGAAVGVGAAFGPWVWTGRKTHADAFLPDVTLDPATIPQFVNPLPLPGRIDLTDGGSTQIGMSQINQDLGLGVNTTVWGYNGSYPGPTILARKDVPVAVQWRNNLDGISYPANVPLDDTLHWAESGNEVPTVPHLHGGHNDSDYDGLPEYWWTASGETGPRFVTRDYEYDHSQEAGTLWYHDHALGVTRLNVYMGLAGFYLLRDENEDELINDPNNTGTALPSGPYEAEIVIQDRMFTPDGELYYPHTPDIATQLFGPADYPDATVFAEFFGDVILVNGMAWPFIEVEPRKYRFRLLNGSDTRFYRLFFGGGLKFTQIGTELGMLNAPVEVQSLSIAPGQRADVVVDFSKHAGKTIIMQNNAPGTFRRPLVINPKTTGRIMEFRVSLPLNTNIPDLPLPTNLRPVHGHLPAVDPTTATNTRQVALYEGLDALERLQPLLGTLAGSRAWDNPITENPALNSTELWEIYNTTPDTHPIHLHLVHFQIVNRQKFNAKKFVPGNPATIDLQGQTRPPAPTEAGLLDTVQVPPGEVVRIIATFDKPGRYVWHCHILSHEDHEMMRPYEVI</sequence>
<dbReference type="OrthoDB" id="9757546at2"/>